<dbReference type="GO" id="GO:0016787">
    <property type="term" value="F:hydrolase activity"/>
    <property type="evidence" value="ECO:0007669"/>
    <property type="project" value="UniProtKB-KW"/>
</dbReference>
<accession>A0A212J8L3</accession>
<dbReference type="SUPFAM" id="SSF109604">
    <property type="entry name" value="HD-domain/PDEase-like"/>
    <property type="match status" value="1"/>
</dbReference>
<reference evidence="2" key="1">
    <citation type="submission" date="2016-04" db="EMBL/GenBank/DDBJ databases">
        <authorList>
            <person name="Evans L.H."/>
            <person name="Alamgir A."/>
            <person name="Owens N."/>
            <person name="Weber N.D."/>
            <person name="Virtaneva K."/>
            <person name="Barbian K."/>
            <person name="Babar A."/>
            <person name="Rosenke K."/>
        </authorList>
    </citation>
    <scope>NUCLEOTIDE SEQUENCE</scope>
    <source>
        <strain evidence="2">86</strain>
    </source>
</reference>
<dbReference type="Gene3D" id="1.10.3210.10">
    <property type="entry name" value="Hypothetical protein af1432"/>
    <property type="match status" value="1"/>
</dbReference>
<dbReference type="PANTHER" id="PTHR33525:SF3">
    <property type="entry name" value="RIBONUCLEASE Y"/>
    <property type="match status" value="1"/>
</dbReference>
<sequence>MQPSTESRSFLQKLLQNPPSLPFESALLPMLFAVTREDSKAPTDDLVALIERSQKLASHVLTIANSALYGMEFKVSTLRRAVSILGVCEIRTLVILSGTAAVFKEAKLPKDFNAAGLWSHQLKVAAVAKVLACELGGPSGVCGPSAAEEDRLVMLPDEAYVAGLLHDIGKVFFAISRPDLWEIVEECRRKNGQRFCEAEDAYWGMDHALIGAEVLHIWKLPLLLTEPINWHHAPELAPAYKMDARLLAAADCIVHNEPDAEGRLCEEALALLPEGCDAAALGMAAAQCLDDSQGGILTTLVP</sequence>
<dbReference type="PANTHER" id="PTHR33525">
    <property type="match status" value="1"/>
</dbReference>
<evidence type="ECO:0000259" key="1">
    <source>
        <dbReference type="PROSITE" id="PS51833"/>
    </source>
</evidence>
<dbReference type="InterPro" id="IPR013976">
    <property type="entry name" value="HDOD"/>
</dbReference>
<dbReference type="EMBL" id="FLUQ01000001">
    <property type="protein sequence ID" value="SBV95794.1"/>
    <property type="molecule type" value="Genomic_DNA"/>
</dbReference>
<dbReference type="Pfam" id="PF08668">
    <property type="entry name" value="HDOD"/>
    <property type="match status" value="1"/>
</dbReference>
<dbReference type="SMART" id="SM00471">
    <property type="entry name" value="HDc"/>
    <property type="match status" value="1"/>
</dbReference>
<dbReference type="InterPro" id="IPR003607">
    <property type="entry name" value="HD/PDEase_dom"/>
</dbReference>
<gene>
    <name evidence="2" type="ORF">KL86DPRO_10932</name>
</gene>
<evidence type="ECO:0000313" key="2">
    <source>
        <dbReference type="EMBL" id="SBV95794.1"/>
    </source>
</evidence>
<keyword evidence="2" id="KW-0378">Hydrolase</keyword>
<name>A0A212J8L3_9DELT</name>
<dbReference type="InterPro" id="IPR052340">
    <property type="entry name" value="RNase_Y/CdgJ"/>
</dbReference>
<organism evidence="2">
    <name type="scientific">uncultured delta proteobacterium</name>
    <dbReference type="NCBI Taxonomy" id="34034"/>
    <lineage>
        <taxon>Bacteria</taxon>
        <taxon>Deltaproteobacteria</taxon>
        <taxon>environmental samples</taxon>
    </lineage>
</organism>
<dbReference type="PROSITE" id="PS51833">
    <property type="entry name" value="HDOD"/>
    <property type="match status" value="1"/>
</dbReference>
<dbReference type="CDD" id="cd00077">
    <property type="entry name" value="HDc"/>
    <property type="match status" value="1"/>
</dbReference>
<protein>
    <submittedName>
        <fullName evidence="2">Metal dependent phosphohydrolase</fullName>
    </submittedName>
</protein>
<feature type="domain" description="HDOD" evidence="1">
    <location>
        <begin position="21"/>
        <end position="234"/>
    </location>
</feature>
<proteinExistence type="predicted"/>
<dbReference type="AlphaFoldDB" id="A0A212J8L3"/>